<organism evidence="6">
    <name type="scientific">Levilinea saccharolytica</name>
    <dbReference type="NCBI Taxonomy" id="229921"/>
    <lineage>
        <taxon>Bacteria</taxon>
        <taxon>Bacillati</taxon>
        <taxon>Chloroflexota</taxon>
        <taxon>Anaerolineae</taxon>
        <taxon>Anaerolineales</taxon>
        <taxon>Anaerolineaceae</taxon>
        <taxon>Levilinea</taxon>
    </lineage>
</organism>
<dbReference type="InterPro" id="IPR050465">
    <property type="entry name" value="UPF0194_transport"/>
</dbReference>
<dbReference type="GO" id="GO:0030313">
    <property type="term" value="C:cell envelope"/>
    <property type="evidence" value="ECO:0007669"/>
    <property type="project" value="UniProtKB-SubCell"/>
</dbReference>
<dbReference type="GO" id="GO:0022857">
    <property type="term" value="F:transmembrane transporter activity"/>
    <property type="evidence" value="ECO:0007669"/>
    <property type="project" value="InterPro"/>
</dbReference>
<evidence type="ECO:0000256" key="1">
    <source>
        <dbReference type="ARBA" id="ARBA00004196"/>
    </source>
</evidence>
<dbReference type="RefSeq" id="WP_062419651.1">
    <property type="nucleotide sequence ID" value="NZ_BBXZ01000173.1"/>
</dbReference>
<dbReference type="Gene3D" id="2.40.420.20">
    <property type="match status" value="1"/>
</dbReference>
<dbReference type="STRING" id="229921.ADN01_10225"/>
<accession>A0A0M8JS22</accession>
<protein>
    <submittedName>
        <fullName evidence="6">RND family efflux transporter, MFP subunit</fullName>
    </submittedName>
</protein>
<evidence type="ECO:0000256" key="2">
    <source>
        <dbReference type="ARBA" id="ARBA00009477"/>
    </source>
</evidence>
<feature type="coiled-coil region" evidence="4">
    <location>
        <begin position="98"/>
        <end position="178"/>
    </location>
</feature>
<dbReference type="PANTHER" id="PTHR32347:SF23">
    <property type="entry name" value="BLL5650 PROTEIN"/>
    <property type="match status" value="1"/>
</dbReference>
<dbReference type="PANTHER" id="PTHR32347">
    <property type="entry name" value="EFFLUX SYSTEM COMPONENT YKNX-RELATED"/>
    <property type="match status" value="1"/>
</dbReference>
<evidence type="ECO:0000256" key="3">
    <source>
        <dbReference type="ARBA" id="ARBA00023054"/>
    </source>
</evidence>
<evidence type="ECO:0000313" key="7">
    <source>
        <dbReference type="EMBL" id="KPL80869.1"/>
    </source>
</evidence>
<dbReference type="Proteomes" id="UP000050501">
    <property type="component" value="Unassembled WGS sequence"/>
</dbReference>
<reference evidence="7 8" key="2">
    <citation type="submission" date="2015-07" db="EMBL/GenBank/DDBJ databases">
        <title>Genome sequence of Levilinea saccharolytica DSM 16555.</title>
        <authorList>
            <person name="Hemp J."/>
            <person name="Ward L.M."/>
            <person name="Pace L.A."/>
            <person name="Fischer W.W."/>
        </authorList>
    </citation>
    <scope>NUCLEOTIDE SEQUENCE [LARGE SCALE GENOMIC DNA]</scope>
    <source>
        <strain evidence="7 8">KIBI-1</strain>
    </source>
</reference>
<comment type="similarity">
    <text evidence="2">Belongs to the membrane fusion protein (MFP) (TC 8.A.1) family.</text>
</comment>
<comment type="subcellular location">
    <subcellularLocation>
        <location evidence="1">Cell envelope</location>
    </subcellularLocation>
</comment>
<dbReference type="EMBL" id="LGCM01000038">
    <property type="protein sequence ID" value="KPL80869.1"/>
    <property type="molecule type" value="Genomic_DNA"/>
</dbReference>
<feature type="domain" description="YknX-like beta-barrel" evidence="5">
    <location>
        <begin position="313"/>
        <end position="386"/>
    </location>
</feature>
<proteinExistence type="inferred from homology"/>
<keyword evidence="3 4" id="KW-0175">Coiled coil</keyword>
<dbReference type="NCBIfam" id="TIGR01730">
    <property type="entry name" value="RND_mfp"/>
    <property type="match status" value="1"/>
</dbReference>
<dbReference type="InterPro" id="IPR058636">
    <property type="entry name" value="Beta-barrel_YknX"/>
</dbReference>
<evidence type="ECO:0000259" key="5">
    <source>
        <dbReference type="Pfam" id="PF25990"/>
    </source>
</evidence>
<dbReference type="PROSITE" id="PS51257">
    <property type="entry name" value="PROKAR_LIPOPROTEIN"/>
    <property type="match status" value="1"/>
</dbReference>
<dbReference type="SUPFAM" id="SSF111369">
    <property type="entry name" value="HlyD-like secretion proteins"/>
    <property type="match status" value="1"/>
</dbReference>
<feature type="coiled-coil region" evidence="4">
    <location>
        <begin position="225"/>
        <end position="252"/>
    </location>
</feature>
<reference evidence="6" key="1">
    <citation type="journal article" date="2015" name="Genome Announc.">
        <title>Draft Genome Sequences of Anaerolinea thermolimosa IMO-1, Bellilinea caldifistulae GOMI-1, Leptolinea tardivitalis YMTK-2, Levilinea saccharolytica KIBI-1, Longilinea arvoryzae KOME-1, Previously Described as Members of the Class Anaerolineae (Chloroflexi).</title>
        <authorList>
            <person name="Matsuura N."/>
            <person name="Tourlousse M.D."/>
            <person name="Ohashi A."/>
            <person name="Hugenholtz P."/>
            <person name="Sekiguchi Y."/>
        </authorList>
    </citation>
    <scope>NUCLEOTIDE SEQUENCE</scope>
    <source>
        <strain evidence="6">KIBI-1</strain>
    </source>
</reference>
<dbReference type="Gene3D" id="2.40.30.170">
    <property type="match status" value="1"/>
</dbReference>
<gene>
    <name evidence="7" type="ORF">ADN01_10225</name>
    <name evidence="6" type="ORF">LSAC_03267</name>
</gene>
<keyword evidence="8" id="KW-1185">Reference proteome</keyword>
<dbReference type="GO" id="GO:0016020">
    <property type="term" value="C:membrane"/>
    <property type="evidence" value="ECO:0007669"/>
    <property type="project" value="InterPro"/>
</dbReference>
<dbReference type="Gene3D" id="2.40.50.100">
    <property type="match status" value="1"/>
</dbReference>
<name>A0A0M8JS22_9CHLR</name>
<evidence type="ECO:0000256" key="4">
    <source>
        <dbReference type="SAM" id="Coils"/>
    </source>
</evidence>
<dbReference type="EMBL" id="DF967975">
    <property type="protein sequence ID" value="GAP19365.1"/>
    <property type="molecule type" value="Genomic_DNA"/>
</dbReference>
<evidence type="ECO:0000313" key="6">
    <source>
        <dbReference type="EMBL" id="GAP19365.1"/>
    </source>
</evidence>
<dbReference type="InterPro" id="IPR006143">
    <property type="entry name" value="RND_pump_MFP"/>
</dbReference>
<dbReference type="AlphaFoldDB" id="A0A0M8JS22"/>
<dbReference type="Pfam" id="PF25990">
    <property type="entry name" value="Beta-barrel_YknX"/>
    <property type="match status" value="1"/>
</dbReference>
<sequence>MKTQRSAWFLLINLLLAAALLAGCSGGNNSLMFQTEALQTGDLTANLVANGKVRPSRAQDLIWKLEGEIGEVLVDNMEEVREGQKLAELKASSLPSQVISARAELLQAEKDLESLKNNSARVEQAALDVLNAEDAVKDAERKRNTLSPEKRKVGQAFIDGARADYLMAEENLKQAETAFNDLSSLPEENLARVAALKSLAVARQQRDAALAQLNYLLGHPSELEIATAETELALAKARLAEAQRTYEDVKNGVPENELAAAQARVDVAQATLNQAFILAPFDGRITYVSARSGERIQPGELAAHIEDATHLYIDTEISEIDINRMKLGQPVAVTFDAIYGKEYAGKVTAIGGSGQNNQGVVVFPVTVELLERDEAVKSGMTAALSIQVDSVNDVLMVPNRAVRMVDGKRVVYIQPAGGVPQKVEIVLGVSSETYSQVLEGELKAGDLVVMNPDLLIGQMNGMTVQ</sequence>
<evidence type="ECO:0000313" key="8">
    <source>
        <dbReference type="Proteomes" id="UP000050501"/>
    </source>
</evidence>